<evidence type="ECO:0000313" key="2">
    <source>
        <dbReference type="Proteomes" id="UP001497522"/>
    </source>
</evidence>
<keyword evidence="2" id="KW-1185">Reference proteome</keyword>
<dbReference type="Gene3D" id="1.10.246.220">
    <property type="match status" value="1"/>
</dbReference>
<dbReference type="PANTHER" id="PTHR47863">
    <property type="entry name" value="RING/FYVE/PHD ZINC FINGER SUPERFAMILY PROTEIN"/>
    <property type="match status" value="1"/>
</dbReference>
<gene>
    <name evidence="1" type="ORF">CSSPJE1EN2_LOCUS15677</name>
</gene>
<dbReference type="EMBL" id="OZ023704">
    <property type="protein sequence ID" value="CAK9873107.1"/>
    <property type="molecule type" value="Genomic_DNA"/>
</dbReference>
<sequence length="295" mass="33172">MIAVMAKVQAEGADRGWLKSYLKEGANHQKIPQPDEAWYCPICCEKKATDLANHAEKAVTAARAKLEAFRKLSSYKHHHYEKGLSDQYETGRGSKHSKITGHHSAAVKNNNEIEGRALVTMRHSQDLLNILKARKDLLRQNLASAELALFASKPSKLDKWRTSYNIADSSSEETSNQNSRQEDEVEVGFREISAAAMDIRRNLDFLEYGFNPVFQAFEEVCDVGKGGSMYDKSTASNVIQRANSGKEEGVQKFSHDDHLAYPWKEILEFGVGRFQPGRTAVDLKDKLRNLRKGIS</sequence>
<protein>
    <submittedName>
        <fullName evidence="1">Uncharacterized protein</fullName>
    </submittedName>
</protein>
<organism evidence="1 2">
    <name type="scientific">Sphagnum jensenii</name>
    <dbReference type="NCBI Taxonomy" id="128206"/>
    <lineage>
        <taxon>Eukaryota</taxon>
        <taxon>Viridiplantae</taxon>
        <taxon>Streptophyta</taxon>
        <taxon>Embryophyta</taxon>
        <taxon>Bryophyta</taxon>
        <taxon>Sphagnophytina</taxon>
        <taxon>Sphagnopsida</taxon>
        <taxon>Sphagnales</taxon>
        <taxon>Sphagnaceae</taxon>
        <taxon>Sphagnum</taxon>
    </lineage>
</organism>
<name>A0ABP1BD71_9BRYO</name>
<dbReference type="Proteomes" id="UP001497522">
    <property type="component" value="Chromosome 3"/>
</dbReference>
<accession>A0ABP1BD71</accession>
<dbReference type="PANTHER" id="PTHR47863:SF4">
    <property type="entry name" value="RING_FYVE_PHD ZINC FINGER SUPERFAMILY PROTEIN"/>
    <property type="match status" value="1"/>
</dbReference>
<reference evidence="1" key="1">
    <citation type="submission" date="2024-03" db="EMBL/GenBank/DDBJ databases">
        <authorList>
            <consortium name="ELIXIR-Norway"/>
            <consortium name="Elixir Norway"/>
        </authorList>
    </citation>
    <scope>NUCLEOTIDE SEQUENCE</scope>
</reference>
<proteinExistence type="predicted"/>
<evidence type="ECO:0000313" key="1">
    <source>
        <dbReference type="EMBL" id="CAK9873107.1"/>
    </source>
</evidence>